<feature type="compositionally biased region" description="Basic and acidic residues" evidence="2">
    <location>
        <begin position="944"/>
        <end position="958"/>
    </location>
</feature>
<feature type="compositionally biased region" description="Polar residues" evidence="2">
    <location>
        <begin position="932"/>
        <end position="943"/>
    </location>
</feature>
<dbReference type="GeneID" id="105845222"/>
<keyword evidence="4" id="KW-1185">Reference proteome</keyword>
<protein>
    <submittedName>
        <fullName evidence="5">Synaptonemal complex protein 2 isoform X5</fullName>
    </submittedName>
</protein>
<sequence length="1673" mass="192496">MKNKTSEITETDPRPLWNVFNDLWKVLNQDLNTISSETIKSCAKNIMNVSSAENGMQALLDFKDKAILLKIIEIFFHLKKTMNMEVIEDIIEIIHVIMETEEDFSINANLIFSLMDIVVQQSKFCFNAQIEAAKLLNLLLEKYPDIHSRHSPSKELFIKSFGICLKDAGDYELQASIIEAIYRMVSIDDRKNIAKFWFNEQQLQNAAVAIRNEEFEMDCRRFLNFFNTFDASNQRVFSFPVQCVSLGRYRLSKPIDFQISEFWLDINIGSKSISTYVQDDSMDTNSDWEMVVIKKEIIKDFRVNVNEEKIIMVIKLNVPAYTLAPFCPESSEHYVKIIFTKHDKVLTAIQQLLGEIKFVNAPAATSPNNLSALWCRSSAAISPLNVQVRTISNKKVLEDVSSTIQNSKNDSKQKLQSPAINYEIQSNCEESNRLKSNNLNKSSDKITDNRVKINEHTDRTSKEKDKAESSKVISENKKINVAKSYKNKTEENSKETKVNNEIYENTTENEVNTKMVENTKNTKDNKNIIDNTKEIKDKMMESTIIKDKMMESTIKMEKIIQVVSKKAESKNLIKDVEAVNKNQIERMTQNNVQKAHEIMENNQVKTDKNINDANTTGREIITESNNSEIKKKIKSKSSEITNISMQNALSLVSETNNADCSKPKFASVSDLDGIKQESRKNQSDNQSDKIDNKSKGKHDVTECIYNHPHVNQNGQQQKNQMRKNVQEKQDADFNISKSLNETKTDCSKLKKLKKLLQTKQVLFQDSPDESYVAPPVCKPQLKSIDMQIEKKKISSEKFKNISSKSLEVFDFPDMVAPSESDMKLNKIKYKENSLSKKKVNNYANDIDGDKNDVSAKSAVKLKYEKNNKIDSENVQEENKSKENVRKENKTEVKRVIKKDKNNKSKEDKVVESERKSNKYPKRACKSKIIQYRDSQSEGNTTSDEVNKIETNDAENDKVGKKRKRNLSDDESAIQSLNKDLTQKSSNKKSIKNSFYKEPVKISLNKESVKQSTRQFLNEEPIKSSLNYTKDCFKKIKNEQLHTSLFDFEDSDPNECPSQEPWWIKKNKYPRVKKQYRLKHKAEVQLSTSSSSTSDSTSNIIENSHVKNQYRFKCKTELSSPLSGMSESTPENACVKKRKIKRKAELQVSSSCTQGVTPEIVNKKAKTYKNISISKAQDKKSKLKTKKTELKTNPKNNKNMKKVKIQCPKVTNMCEISDFSESQDSIKILRDFDNFSPVKDSLEPKESAIQNIPKPIIPDNSKNTFFDKKEIFLPENQCLVSSERNSDKSPLPNSESKFTDETPIGVPVESKKKWLKDLNIVFNKIEAVANQYPPKKKLWKSPVVATTTSFVSVNEELNKNEEQKKQYKQKSKFIKQKSSDKNVELSSLHVTPLTFDSNEESEIESQDTVNNFAVFCKSILEKSNSKIQSANEQNQSLLVLNKIEEKKAEEYAKNCSSYKTSSTFQEKGKNVFKKNINAFYVSPSDISSDCISPPDVYTPDSKRPFMLCKSVGYNDSNITSRDLMKENNISVDKFICKVAKVTERRLQLYLAECMENRSLSLNNFSELYSKELHDWHFTSQLKDEQLKKTLKQLESIMNEHMHNEKKHIKHLSQFHNKYIEEQRNIIKVNEHKKSNMLTQLREEICSIKLQMSNSVRETQITSFRRSLETMLNNV</sequence>
<feature type="coiled-coil region" evidence="1">
    <location>
        <begin position="1349"/>
        <end position="1376"/>
    </location>
</feature>
<accession>A0ABM4BTR7</accession>
<feature type="region of interest" description="Disordered" evidence="2">
    <location>
        <begin position="1280"/>
        <end position="1301"/>
    </location>
</feature>
<feature type="region of interest" description="Disordered" evidence="2">
    <location>
        <begin position="434"/>
        <end position="472"/>
    </location>
</feature>
<dbReference type="SUPFAM" id="SSF48371">
    <property type="entry name" value="ARM repeat"/>
    <property type="match status" value="1"/>
</dbReference>
<dbReference type="InterPro" id="IPR040560">
    <property type="entry name" value="SYCP2_SLD"/>
</dbReference>
<dbReference type="InterPro" id="IPR016024">
    <property type="entry name" value="ARM-type_fold"/>
</dbReference>
<organism evidence="4 5">
    <name type="scientific">Hydra vulgaris</name>
    <name type="common">Hydra</name>
    <name type="synonym">Hydra attenuata</name>
    <dbReference type="NCBI Taxonomy" id="6087"/>
    <lineage>
        <taxon>Eukaryota</taxon>
        <taxon>Metazoa</taxon>
        <taxon>Cnidaria</taxon>
        <taxon>Hydrozoa</taxon>
        <taxon>Hydroidolina</taxon>
        <taxon>Anthoathecata</taxon>
        <taxon>Aplanulata</taxon>
        <taxon>Hydridae</taxon>
        <taxon>Hydra</taxon>
    </lineage>
</organism>
<feature type="compositionally biased region" description="Basic and acidic residues" evidence="2">
    <location>
        <begin position="442"/>
        <end position="472"/>
    </location>
</feature>
<evidence type="ECO:0000313" key="4">
    <source>
        <dbReference type="Proteomes" id="UP001652625"/>
    </source>
</evidence>
<dbReference type="Pfam" id="PF18584">
    <property type="entry name" value="SYCP2_SLD"/>
    <property type="match status" value="1"/>
</dbReference>
<proteinExistence type="predicted"/>
<dbReference type="RefSeq" id="XP_065652541.1">
    <property type="nucleotide sequence ID" value="XM_065796469.1"/>
</dbReference>
<feature type="domain" description="Synaptonemal complex protein 2 Spt16M-like" evidence="3">
    <location>
        <begin position="236"/>
        <end position="354"/>
    </location>
</feature>
<dbReference type="InterPro" id="IPR024835">
    <property type="entry name" value="SYCP2-like"/>
</dbReference>
<evidence type="ECO:0000259" key="3">
    <source>
        <dbReference type="Pfam" id="PF18584"/>
    </source>
</evidence>
<feature type="compositionally biased region" description="Basic and acidic residues" evidence="2">
    <location>
        <begin position="870"/>
        <end position="916"/>
    </location>
</feature>
<evidence type="ECO:0000313" key="5">
    <source>
        <dbReference type="RefSeq" id="XP_065652541.1"/>
    </source>
</evidence>
<dbReference type="PANTHER" id="PTHR15607:SF18">
    <property type="entry name" value="SYNAPTONEMAL COMPLEX PROTEIN 2-LIKE ISOFORM X1"/>
    <property type="match status" value="1"/>
</dbReference>
<name>A0ABM4BTR7_HYDVU</name>
<dbReference type="Proteomes" id="UP001652625">
    <property type="component" value="Chromosome 04"/>
</dbReference>
<evidence type="ECO:0000256" key="1">
    <source>
        <dbReference type="SAM" id="Coils"/>
    </source>
</evidence>
<feature type="compositionally biased region" description="Basic and acidic residues" evidence="2">
    <location>
        <begin position="672"/>
        <end position="698"/>
    </location>
</feature>
<feature type="region of interest" description="Disordered" evidence="2">
    <location>
        <begin position="870"/>
        <end position="991"/>
    </location>
</feature>
<evidence type="ECO:0000256" key="2">
    <source>
        <dbReference type="SAM" id="MobiDB-lite"/>
    </source>
</evidence>
<gene>
    <name evidence="5" type="primary">LOC105845222</name>
</gene>
<reference evidence="5" key="1">
    <citation type="submission" date="2025-08" db="UniProtKB">
        <authorList>
            <consortium name="RefSeq"/>
        </authorList>
    </citation>
    <scope>IDENTIFICATION</scope>
</reference>
<feature type="region of interest" description="Disordered" evidence="2">
    <location>
        <begin position="658"/>
        <end position="698"/>
    </location>
</feature>
<dbReference type="PANTHER" id="PTHR15607">
    <property type="entry name" value="SYNAPTONEMAL COMPLEX PROTEIN-RELATED"/>
    <property type="match status" value="1"/>
</dbReference>
<keyword evidence="1" id="KW-0175">Coiled coil</keyword>